<keyword evidence="3" id="KW-0813">Transport</keyword>
<sequence>MRTVARPSLESAVTIVTALLVLLGAWVLGHLVWAVIAPQSVLPAASSLALATDADNNTPSYPGFRELALLSPLGRADQQRLEINAPDTKLSWTLKGVLSDPDPARSAAILVTQGQPEKLYRVGASLPGQVRLEQVLPDRVMLMRDGQLETLRLKRNQSAGAGRSSSSRLANLPSTDNSQTLAPDGGLARIDRDAWLNDPQRFMEVISANPVMVDGVMYGLEVSPSRNVREFEAAGLKGGDVITDVDGTPVSQIEDYRDILRELTDASSVTLSLERDGEPMNITITMD</sequence>
<comment type="subcellular location">
    <subcellularLocation>
        <location evidence="1">Cell inner membrane</location>
    </subcellularLocation>
</comment>
<evidence type="ECO:0000259" key="12">
    <source>
        <dbReference type="Pfam" id="PF11356"/>
    </source>
</evidence>
<evidence type="ECO:0000256" key="1">
    <source>
        <dbReference type="ARBA" id="ARBA00004533"/>
    </source>
</evidence>
<reference evidence="14 15" key="1">
    <citation type="submission" date="2017-01" db="EMBL/GenBank/DDBJ databases">
        <title>Draft genome sequence of Pseudomonas pachastrellae type strain CCUG 46540T from a deep sea.</title>
        <authorList>
            <person name="Gomila M."/>
            <person name="Mulet M."/>
            <person name="Lalucat J."/>
            <person name="Garcia-Valdes E."/>
        </authorList>
    </citation>
    <scope>NUCLEOTIDE SEQUENCE [LARGE SCALE GENOMIC DNA]</scope>
    <source>
        <strain evidence="14 15">CCUG 46540</strain>
    </source>
</reference>
<dbReference type="Gene3D" id="2.30.30.830">
    <property type="match status" value="1"/>
</dbReference>
<evidence type="ECO:0000256" key="10">
    <source>
        <dbReference type="SAM" id="MobiDB-lite"/>
    </source>
</evidence>
<dbReference type="SUPFAM" id="SSF50156">
    <property type="entry name" value="PDZ domain-like"/>
    <property type="match status" value="1"/>
</dbReference>
<keyword evidence="5" id="KW-0997">Cell inner membrane</keyword>
<dbReference type="GO" id="GO:0015627">
    <property type="term" value="C:type II protein secretion system complex"/>
    <property type="evidence" value="ECO:0007669"/>
    <property type="project" value="InterPro"/>
</dbReference>
<evidence type="ECO:0000256" key="6">
    <source>
        <dbReference type="ARBA" id="ARBA00022692"/>
    </source>
</evidence>
<evidence type="ECO:0000256" key="4">
    <source>
        <dbReference type="ARBA" id="ARBA00022475"/>
    </source>
</evidence>
<evidence type="ECO:0000256" key="7">
    <source>
        <dbReference type="ARBA" id="ARBA00022927"/>
    </source>
</evidence>
<dbReference type="EMBL" id="MUBC01000005">
    <property type="protein sequence ID" value="ONM45256.1"/>
    <property type="molecule type" value="Genomic_DNA"/>
</dbReference>
<dbReference type="Gene3D" id="2.30.42.10">
    <property type="match status" value="1"/>
</dbReference>
<evidence type="ECO:0000259" key="13">
    <source>
        <dbReference type="Pfam" id="PF17820"/>
    </source>
</evidence>
<evidence type="ECO:0000313" key="14">
    <source>
        <dbReference type="EMBL" id="ONM45256.1"/>
    </source>
</evidence>
<evidence type="ECO:0000256" key="8">
    <source>
        <dbReference type="ARBA" id="ARBA00022989"/>
    </source>
</evidence>
<dbReference type="GO" id="GO:0015628">
    <property type="term" value="P:protein secretion by the type II secretion system"/>
    <property type="evidence" value="ECO:0007669"/>
    <property type="project" value="InterPro"/>
</dbReference>
<comment type="similarity">
    <text evidence="2">Belongs to the GSP C family.</text>
</comment>
<feature type="transmembrane region" description="Helical" evidence="11">
    <location>
        <begin position="12"/>
        <end position="36"/>
    </location>
</feature>
<keyword evidence="6 11" id="KW-0812">Transmembrane</keyword>
<evidence type="ECO:0000256" key="11">
    <source>
        <dbReference type="SAM" id="Phobius"/>
    </source>
</evidence>
<dbReference type="RefSeq" id="WP_083724729.1">
    <property type="nucleotide sequence ID" value="NZ_FOUD01000013.1"/>
</dbReference>
<dbReference type="InterPro" id="IPR024961">
    <property type="entry name" value="T2SS_GspC_N"/>
</dbReference>
<dbReference type="InterPro" id="IPR041489">
    <property type="entry name" value="PDZ_6"/>
</dbReference>
<dbReference type="InterPro" id="IPR001639">
    <property type="entry name" value="T2SS_protein-GspC"/>
</dbReference>
<feature type="region of interest" description="Disordered" evidence="10">
    <location>
        <begin position="153"/>
        <end position="185"/>
    </location>
</feature>
<dbReference type="Pfam" id="PF17820">
    <property type="entry name" value="PDZ_6"/>
    <property type="match status" value="1"/>
</dbReference>
<dbReference type="NCBIfam" id="TIGR01713">
    <property type="entry name" value="typeII_sec_gspC"/>
    <property type="match status" value="1"/>
</dbReference>
<dbReference type="STRING" id="254161.SAMN05216256_11361"/>
<accession>A0A1S8DKD0</accession>
<keyword evidence="9 11" id="KW-0472">Membrane</keyword>
<keyword evidence="7" id="KW-0653">Protein transport</keyword>
<feature type="domain" description="PDZ" evidence="13">
    <location>
        <begin position="232"/>
        <end position="275"/>
    </location>
</feature>
<evidence type="ECO:0000256" key="3">
    <source>
        <dbReference type="ARBA" id="ARBA00022448"/>
    </source>
</evidence>
<organism evidence="14 15">
    <name type="scientific">Halopseudomonas pachastrellae</name>
    <dbReference type="NCBI Taxonomy" id="254161"/>
    <lineage>
        <taxon>Bacteria</taxon>
        <taxon>Pseudomonadati</taxon>
        <taxon>Pseudomonadota</taxon>
        <taxon>Gammaproteobacteria</taxon>
        <taxon>Pseudomonadales</taxon>
        <taxon>Pseudomonadaceae</taxon>
        <taxon>Halopseudomonas</taxon>
    </lineage>
</organism>
<dbReference type="InterPro" id="IPR036034">
    <property type="entry name" value="PDZ_sf"/>
</dbReference>
<dbReference type="OrthoDB" id="1491375at2"/>
<keyword evidence="15" id="KW-1185">Reference proteome</keyword>
<dbReference type="Proteomes" id="UP000242847">
    <property type="component" value="Unassembled WGS sequence"/>
</dbReference>
<dbReference type="AlphaFoldDB" id="A0A1S8DKD0"/>
<feature type="compositionally biased region" description="Low complexity" evidence="10">
    <location>
        <begin position="158"/>
        <end position="168"/>
    </location>
</feature>
<comment type="caution">
    <text evidence="14">The sequence shown here is derived from an EMBL/GenBank/DDBJ whole genome shotgun (WGS) entry which is preliminary data.</text>
</comment>
<name>A0A1S8DKD0_9GAMM</name>
<feature type="compositionally biased region" description="Polar residues" evidence="10">
    <location>
        <begin position="172"/>
        <end position="181"/>
    </location>
</feature>
<evidence type="ECO:0000256" key="2">
    <source>
        <dbReference type="ARBA" id="ARBA00007986"/>
    </source>
</evidence>
<keyword evidence="4" id="KW-1003">Cell membrane</keyword>
<keyword evidence="8 11" id="KW-1133">Transmembrane helix</keyword>
<feature type="domain" description="Type II secretion system protein GspC N-terminal" evidence="12">
    <location>
        <begin position="19"/>
        <end position="153"/>
    </location>
</feature>
<dbReference type="GO" id="GO:0005886">
    <property type="term" value="C:plasma membrane"/>
    <property type="evidence" value="ECO:0007669"/>
    <property type="project" value="UniProtKB-SubCell"/>
</dbReference>
<evidence type="ECO:0000256" key="9">
    <source>
        <dbReference type="ARBA" id="ARBA00023136"/>
    </source>
</evidence>
<proteinExistence type="inferred from homology"/>
<protein>
    <submittedName>
        <fullName evidence="14">Type II secretion system protein GspC</fullName>
    </submittedName>
</protein>
<dbReference type="Pfam" id="PF11356">
    <property type="entry name" value="T2SSC"/>
    <property type="match status" value="1"/>
</dbReference>
<gene>
    <name evidence="14" type="ORF">BXT89_03470</name>
</gene>
<evidence type="ECO:0000313" key="15">
    <source>
        <dbReference type="Proteomes" id="UP000242847"/>
    </source>
</evidence>
<evidence type="ECO:0000256" key="5">
    <source>
        <dbReference type="ARBA" id="ARBA00022519"/>
    </source>
</evidence>